<dbReference type="Pfam" id="PF00501">
    <property type="entry name" value="AMP-binding"/>
    <property type="match status" value="1"/>
</dbReference>
<gene>
    <name evidence="6" type="ORF">E0F26_07440</name>
</gene>
<dbReference type="InterPro" id="IPR025110">
    <property type="entry name" value="AMP-bd_C"/>
</dbReference>
<sequence>MNEFTKPYFDAIAQLMAPTAPFEVETVNVGGVPLKAFKNAETSLGSFLAAGRNHGDALFLQYQGEAWTFVEFFHAVDQVCNWLTHEQSIAKGDRIAIAMRNRPEWLVAFVAIVTIGAVAVPLNSWGKAQELQQGLEDSGARLVFADDARLAFIRELNHTLPVVCADGARSEHTVLMTQILGRDITAVAEPTEAVTIDRHDPAILMFTSGTSGRPKGALLSHFNCCQALMNIEFIGAGTYMTNMEEMNKQLASPIPPKTLLAVPLFHISGLLSQALINLRHGRALYMMYKWEIDEAIRIVKDEKITVLMGAPVMLLELLKNEQFGDEHAAFLTNVSAGGAATPELLSELYANKTGSAMSGGGWGMTETMGSGAAFTGRYFAERPDASGFPSPIVEFSFRDEDANVVPAGEPGEIWVRSSAAIQGYFSGGKPSDEPVDGWMATGDVGYISDEGFLYICGRVKDMIIRGGENVYPSEVEACLLELPGCEETAVIGLPHDTWGEEVAAVIRMSHGQSSDASEVTAFCKERLAGFKVPAHVVFTDEPLERNALQKLLKAQIRERYFG</sequence>
<evidence type="ECO:0000256" key="1">
    <source>
        <dbReference type="ARBA" id="ARBA00006432"/>
    </source>
</evidence>
<proteinExistence type="inferred from homology"/>
<organism evidence="6 7">
    <name type="scientific">Candidatus Paraluminiphilus aquimaris</name>
    <dbReference type="NCBI Taxonomy" id="2518994"/>
    <lineage>
        <taxon>Bacteria</taxon>
        <taxon>Pseudomonadati</taxon>
        <taxon>Pseudomonadota</taxon>
        <taxon>Gammaproteobacteria</taxon>
        <taxon>Cellvibrionales</taxon>
        <taxon>Halieaceae</taxon>
        <taxon>Candidatus Paraluminiphilus</taxon>
    </lineage>
</organism>
<dbReference type="EMBL" id="CP036501">
    <property type="protein sequence ID" value="UZP74581.1"/>
    <property type="molecule type" value="Genomic_DNA"/>
</dbReference>
<feature type="transmembrane region" description="Helical" evidence="3">
    <location>
        <begin position="105"/>
        <end position="125"/>
    </location>
</feature>
<evidence type="ECO:0000259" key="4">
    <source>
        <dbReference type="Pfam" id="PF00501"/>
    </source>
</evidence>
<name>A0ABY6Q8P5_9GAMM</name>
<dbReference type="PROSITE" id="PS00455">
    <property type="entry name" value="AMP_BINDING"/>
    <property type="match status" value="1"/>
</dbReference>
<evidence type="ECO:0000259" key="5">
    <source>
        <dbReference type="Pfam" id="PF13193"/>
    </source>
</evidence>
<dbReference type="InterPro" id="IPR020845">
    <property type="entry name" value="AMP-binding_CS"/>
</dbReference>
<keyword evidence="3" id="KW-0472">Membrane</keyword>
<feature type="domain" description="AMP-binding enzyme C-terminal" evidence="5">
    <location>
        <begin position="474"/>
        <end position="546"/>
    </location>
</feature>
<dbReference type="PANTHER" id="PTHR43201">
    <property type="entry name" value="ACYL-COA SYNTHETASE"/>
    <property type="match status" value="1"/>
</dbReference>
<keyword evidence="3" id="KW-0812">Transmembrane</keyword>
<dbReference type="Gene3D" id="3.40.50.980">
    <property type="match status" value="2"/>
</dbReference>
<reference evidence="6 7" key="1">
    <citation type="submission" date="2019-02" db="EMBL/GenBank/DDBJ databases">
        <title>Halieaceae_genomes.</title>
        <authorList>
            <person name="Li S.-H."/>
        </authorList>
    </citation>
    <scope>NUCLEOTIDE SEQUENCE [LARGE SCALE GENOMIC DNA]</scope>
    <source>
        <strain evidence="6 7">JH123</strain>
    </source>
</reference>
<accession>A0ABY6Q8P5</accession>
<evidence type="ECO:0000256" key="3">
    <source>
        <dbReference type="SAM" id="Phobius"/>
    </source>
</evidence>
<keyword evidence="3" id="KW-1133">Transmembrane helix</keyword>
<comment type="similarity">
    <text evidence="1">Belongs to the ATP-dependent AMP-binding enzyme family.</text>
</comment>
<dbReference type="Pfam" id="PF13193">
    <property type="entry name" value="AMP-binding_C"/>
    <property type="match status" value="1"/>
</dbReference>
<dbReference type="PANTHER" id="PTHR43201:SF5">
    <property type="entry name" value="MEDIUM-CHAIN ACYL-COA LIGASE ACSF2, MITOCHONDRIAL"/>
    <property type="match status" value="1"/>
</dbReference>
<dbReference type="Gene3D" id="2.30.38.10">
    <property type="entry name" value="Luciferase, Domain 3"/>
    <property type="match status" value="1"/>
</dbReference>
<dbReference type="SUPFAM" id="SSF56801">
    <property type="entry name" value="Acetyl-CoA synthetase-like"/>
    <property type="match status" value="1"/>
</dbReference>
<evidence type="ECO:0000313" key="7">
    <source>
        <dbReference type="Proteomes" id="UP001317963"/>
    </source>
</evidence>
<keyword evidence="2" id="KW-0436">Ligase</keyword>
<dbReference type="RefSeq" id="WP_279241037.1">
    <property type="nucleotide sequence ID" value="NZ_CP036501.1"/>
</dbReference>
<dbReference type="InterPro" id="IPR045851">
    <property type="entry name" value="AMP-bd_C_sf"/>
</dbReference>
<evidence type="ECO:0000256" key="2">
    <source>
        <dbReference type="ARBA" id="ARBA00022598"/>
    </source>
</evidence>
<evidence type="ECO:0000313" key="6">
    <source>
        <dbReference type="EMBL" id="UZP74581.1"/>
    </source>
</evidence>
<dbReference type="Gene3D" id="3.30.300.30">
    <property type="match status" value="1"/>
</dbReference>
<keyword evidence="7" id="KW-1185">Reference proteome</keyword>
<protein>
    <submittedName>
        <fullName evidence="6">AMP-binding protein</fullName>
    </submittedName>
</protein>
<feature type="domain" description="AMP-dependent synthetase/ligase" evidence="4">
    <location>
        <begin position="50"/>
        <end position="425"/>
    </location>
</feature>
<dbReference type="Proteomes" id="UP001317963">
    <property type="component" value="Chromosome"/>
</dbReference>
<dbReference type="InterPro" id="IPR000873">
    <property type="entry name" value="AMP-dep_synth/lig_dom"/>
</dbReference>